<keyword evidence="2" id="KW-1185">Reference proteome</keyword>
<dbReference type="EMBL" id="BGPR01002744">
    <property type="protein sequence ID" value="GBM78288.1"/>
    <property type="molecule type" value="Genomic_DNA"/>
</dbReference>
<name>A0A4Y2IKJ4_ARAVE</name>
<accession>A0A4Y2IKJ4</accession>
<reference evidence="1 2" key="1">
    <citation type="journal article" date="2019" name="Sci. Rep.">
        <title>Orb-weaving spider Araneus ventricosus genome elucidates the spidroin gene catalogue.</title>
        <authorList>
            <person name="Kono N."/>
            <person name="Nakamura H."/>
            <person name="Ohtoshi R."/>
            <person name="Moran D.A.P."/>
            <person name="Shinohara A."/>
            <person name="Yoshida Y."/>
            <person name="Fujiwara M."/>
            <person name="Mori M."/>
            <person name="Tomita M."/>
            <person name="Arakawa K."/>
        </authorList>
    </citation>
    <scope>NUCLEOTIDE SEQUENCE [LARGE SCALE GENOMIC DNA]</scope>
</reference>
<protein>
    <submittedName>
        <fullName evidence="1">Uncharacterized protein</fullName>
    </submittedName>
</protein>
<sequence>MKTKIRMLKRNDRTRVRQKGMNPFFVKDSDSPYGSGLPIRIWTRTLTDPDYPFGFGLGLPVRIWTARSAALGGRERR</sequence>
<comment type="caution">
    <text evidence="1">The sequence shown here is derived from an EMBL/GenBank/DDBJ whole genome shotgun (WGS) entry which is preliminary data.</text>
</comment>
<gene>
    <name evidence="1" type="ORF">AVEN_46991_1</name>
</gene>
<proteinExistence type="predicted"/>
<evidence type="ECO:0000313" key="1">
    <source>
        <dbReference type="EMBL" id="GBM78288.1"/>
    </source>
</evidence>
<dbReference type="AlphaFoldDB" id="A0A4Y2IKJ4"/>
<organism evidence="1 2">
    <name type="scientific">Araneus ventricosus</name>
    <name type="common">Orbweaver spider</name>
    <name type="synonym">Epeira ventricosa</name>
    <dbReference type="NCBI Taxonomy" id="182803"/>
    <lineage>
        <taxon>Eukaryota</taxon>
        <taxon>Metazoa</taxon>
        <taxon>Ecdysozoa</taxon>
        <taxon>Arthropoda</taxon>
        <taxon>Chelicerata</taxon>
        <taxon>Arachnida</taxon>
        <taxon>Araneae</taxon>
        <taxon>Araneomorphae</taxon>
        <taxon>Entelegynae</taxon>
        <taxon>Araneoidea</taxon>
        <taxon>Araneidae</taxon>
        <taxon>Araneus</taxon>
    </lineage>
</organism>
<evidence type="ECO:0000313" key="2">
    <source>
        <dbReference type="Proteomes" id="UP000499080"/>
    </source>
</evidence>
<dbReference type="Proteomes" id="UP000499080">
    <property type="component" value="Unassembled WGS sequence"/>
</dbReference>